<accession>A0A8T2ML62</accession>
<keyword evidence="13" id="KW-1185">Reference proteome</keyword>
<evidence type="ECO:0000256" key="6">
    <source>
        <dbReference type="ARBA" id="ARBA00022989"/>
    </source>
</evidence>
<dbReference type="PANTHER" id="PTHR14647">
    <property type="entry name" value="GALACTOSE-3-O-SULFOTRANSFERASE"/>
    <property type="match status" value="1"/>
</dbReference>
<gene>
    <name evidence="12" type="ORF">JZ751_010778</name>
</gene>
<dbReference type="EMBL" id="JAFBMS010001859">
    <property type="protein sequence ID" value="KAG9328755.1"/>
    <property type="molecule type" value="Genomic_DNA"/>
</dbReference>
<keyword evidence="8 11" id="KW-0472">Membrane</keyword>
<dbReference type="AlphaFoldDB" id="A0A8T2ML62"/>
<name>A0A8T2ML62_9TELE</name>
<dbReference type="InterPro" id="IPR009729">
    <property type="entry name" value="Gal-3-0_sulfotransfrase"/>
</dbReference>
<dbReference type="PANTHER" id="PTHR14647:SF62">
    <property type="entry name" value="GALACTOSE-3-O-SULFOTRANSFERASE 2"/>
    <property type="match status" value="1"/>
</dbReference>
<dbReference type="OrthoDB" id="514299at2759"/>
<evidence type="ECO:0000256" key="9">
    <source>
        <dbReference type="ARBA" id="ARBA00023180"/>
    </source>
</evidence>
<dbReference type="GO" id="GO:0009247">
    <property type="term" value="P:glycolipid biosynthetic process"/>
    <property type="evidence" value="ECO:0007669"/>
    <property type="project" value="InterPro"/>
</dbReference>
<protein>
    <recommendedName>
        <fullName evidence="14">Galactose-3-O-sulfotransferase 2</fullName>
    </recommendedName>
</protein>
<evidence type="ECO:0000256" key="7">
    <source>
        <dbReference type="ARBA" id="ARBA00023034"/>
    </source>
</evidence>
<evidence type="ECO:0000256" key="11">
    <source>
        <dbReference type="SAM" id="Phobius"/>
    </source>
</evidence>
<keyword evidence="6 11" id="KW-1133">Transmembrane helix</keyword>
<evidence type="ECO:0000256" key="8">
    <source>
        <dbReference type="ARBA" id="ARBA00023136"/>
    </source>
</evidence>
<evidence type="ECO:0000256" key="2">
    <source>
        <dbReference type="ARBA" id="ARBA00008124"/>
    </source>
</evidence>
<comment type="caution">
    <text evidence="12">The sequence shown here is derived from an EMBL/GenBank/DDBJ whole genome shotgun (WGS) entry which is preliminary data.</text>
</comment>
<keyword evidence="9" id="KW-0325">Glycoprotein</keyword>
<dbReference type="GO" id="GO:0000139">
    <property type="term" value="C:Golgi membrane"/>
    <property type="evidence" value="ECO:0007669"/>
    <property type="project" value="UniProtKB-SubCell"/>
</dbReference>
<feature type="region of interest" description="Disordered" evidence="10">
    <location>
        <begin position="605"/>
        <end position="646"/>
    </location>
</feature>
<keyword evidence="7" id="KW-0333">Golgi apparatus</keyword>
<evidence type="ECO:0000313" key="13">
    <source>
        <dbReference type="Proteomes" id="UP000824540"/>
    </source>
</evidence>
<feature type="compositionally biased region" description="Polar residues" evidence="10">
    <location>
        <begin position="625"/>
        <end position="646"/>
    </location>
</feature>
<reference evidence="12" key="1">
    <citation type="thesis" date="2021" institute="BYU ScholarsArchive" country="Provo, UT, USA">
        <title>Applications of and Algorithms for Genome Assembly and Genomic Analyses with an Emphasis on Marine Teleosts.</title>
        <authorList>
            <person name="Pickett B.D."/>
        </authorList>
    </citation>
    <scope>NUCLEOTIDE SEQUENCE</scope>
    <source>
        <strain evidence="12">HI-2016</strain>
    </source>
</reference>
<dbReference type="SUPFAM" id="SSF52540">
    <property type="entry name" value="P-loop containing nucleoside triphosphate hydrolases"/>
    <property type="match status" value="1"/>
</dbReference>
<comment type="similarity">
    <text evidence="2">Belongs to the galactose-3-O-sulfotransferase family.</text>
</comment>
<keyword evidence="3" id="KW-0808">Transferase</keyword>
<evidence type="ECO:0000256" key="4">
    <source>
        <dbReference type="ARBA" id="ARBA00022692"/>
    </source>
</evidence>
<evidence type="ECO:0008006" key="14">
    <source>
        <dbReference type="Google" id="ProtNLM"/>
    </source>
</evidence>
<feature type="transmembrane region" description="Helical" evidence="11">
    <location>
        <begin position="37"/>
        <end position="58"/>
    </location>
</feature>
<dbReference type="GO" id="GO:0001733">
    <property type="term" value="F:galactosylceramide sulfotransferase activity"/>
    <property type="evidence" value="ECO:0007669"/>
    <property type="project" value="InterPro"/>
</dbReference>
<evidence type="ECO:0000256" key="1">
    <source>
        <dbReference type="ARBA" id="ARBA00004323"/>
    </source>
</evidence>
<dbReference type="Gene3D" id="3.40.50.300">
    <property type="entry name" value="P-loop containing nucleotide triphosphate hydrolases"/>
    <property type="match status" value="1"/>
</dbReference>
<dbReference type="InterPro" id="IPR027417">
    <property type="entry name" value="P-loop_NTPase"/>
</dbReference>
<dbReference type="Pfam" id="PF06990">
    <property type="entry name" value="Gal-3-0_sulfotr"/>
    <property type="match status" value="1"/>
</dbReference>
<evidence type="ECO:0000256" key="3">
    <source>
        <dbReference type="ARBA" id="ARBA00022679"/>
    </source>
</evidence>
<organism evidence="12 13">
    <name type="scientific">Albula glossodonta</name>
    <name type="common">roundjaw bonefish</name>
    <dbReference type="NCBI Taxonomy" id="121402"/>
    <lineage>
        <taxon>Eukaryota</taxon>
        <taxon>Metazoa</taxon>
        <taxon>Chordata</taxon>
        <taxon>Craniata</taxon>
        <taxon>Vertebrata</taxon>
        <taxon>Euteleostomi</taxon>
        <taxon>Actinopterygii</taxon>
        <taxon>Neopterygii</taxon>
        <taxon>Teleostei</taxon>
        <taxon>Albuliformes</taxon>
        <taxon>Albulidae</taxon>
        <taxon>Albula</taxon>
    </lineage>
</organism>
<feature type="region of interest" description="Disordered" evidence="10">
    <location>
        <begin position="129"/>
        <end position="177"/>
    </location>
</feature>
<evidence type="ECO:0000313" key="12">
    <source>
        <dbReference type="EMBL" id="KAG9328755.1"/>
    </source>
</evidence>
<evidence type="ECO:0000256" key="5">
    <source>
        <dbReference type="ARBA" id="ARBA00022968"/>
    </source>
</evidence>
<sequence>MGDDGNPQRVAESVGPVDGGMWSVRRLRGVLCSHLRFMWIALMVLTVLCVAMQILGVVRQSRNDKVLKQFANEKLFSMRLTIEFQETLATTQQPSERRQSDHVPLIEYIQDINQGMALRRERNNQQAGIIPGVGLQQDRRARKITTRGKPGRLTAAAAAARTEEGKSDVSKSSQPAPRFVSEVLRPRGNHFATRGSAVSPRFTQPKPQHSSALLAASQRGINPKNLESLRRMFPSLPRTTSHLLSAASANIAAAEPAAAGAAVARAVPACQPKTHIVFLKTHKTASSTILNILYRYGDSRNLTFALPLNKHSQLFYPMYFAAHFVEGFRSRAVKRVMPEDSFYFSVLRNPVSMMESIFIYYKSIPAFHKARSLDDFLTNAAHSYNTSQTNNHYARNLLAYDFGFDNNNNVVDIERQANLSISTIEKSFHLILISEYFDESMILLKNALCWSLDDVVSFKLNSRSNRTRQVLSPGTMEKIKAWNLLDWKIYSHFNATFWRRVEETVGEAEMRREVAQLQERRSQLMKTCLKEGGAVDPSQVKDSALKPFQYGAAVIQGYNLNPGLSGATRKQCQDLITPELQYTSALYTKQFPELAAKLVSSQKQAAANRAMPPVVRTRTERQRRSLLSNPNRAYRNQTYPSPTRLP</sequence>
<dbReference type="Proteomes" id="UP000824540">
    <property type="component" value="Unassembled WGS sequence"/>
</dbReference>
<feature type="compositionally biased region" description="Basic residues" evidence="10">
    <location>
        <begin position="140"/>
        <end position="150"/>
    </location>
</feature>
<keyword evidence="4 11" id="KW-0812">Transmembrane</keyword>
<keyword evidence="5" id="KW-0735">Signal-anchor</keyword>
<evidence type="ECO:0000256" key="10">
    <source>
        <dbReference type="SAM" id="MobiDB-lite"/>
    </source>
</evidence>
<proteinExistence type="inferred from homology"/>
<comment type="subcellular location">
    <subcellularLocation>
        <location evidence="1">Golgi apparatus membrane</location>
        <topology evidence="1">Single-pass type II membrane protein</topology>
    </subcellularLocation>
</comment>